<reference evidence="3 4" key="1">
    <citation type="journal article" date="2015" name="Nature">
        <title>rRNA introns, odd ribosomes, and small enigmatic genomes across a large radiation of phyla.</title>
        <authorList>
            <person name="Brown C.T."/>
            <person name="Hug L.A."/>
            <person name="Thomas B.C."/>
            <person name="Sharon I."/>
            <person name="Castelle C.J."/>
            <person name="Singh A."/>
            <person name="Wilkins M.J."/>
            <person name="Williams K.H."/>
            <person name="Banfield J.F."/>
        </authorList>
    </citation>
    <scope>NUCLEOTIDE SEQUENCE [LARGE SCALE GENOMIC DNA]</scope>
</reference>
<gene>
    <name evidence="3" type="ORF">VF00_C0002G0158</name>
</gene>
<evidence type="ECO:0008006" key="5">
    <source>
        <dbReference type="Google" id="ProtNLM"/>
    </source>
</evidence>
<dbReference type="Gene3D" id="3.30.300.20">
    <property type="match status" value="1"/>
</dbReference>
<evidence type="ECO:0000256" key="1">
    <source>
        <dbReference type="ARBA" id="ARBA00022517"/>
    </source>
</evidence>
<keyword evidence="1" id="KW-0690">Ribosome biogenesis</keyword>
<evidence type="ECO:0000256" key="2">
    <source>
        <dbReference type="SAM" id="MobiDB-lite"/>
    </source>
</evidence>
<name>A0A0G1X6P8_UNCK3</name>
<dbReference type="InterPro" id="IPR015946">
    <property type="entry name" value="KH_dom-like_a/b"/>
</dbReference>
<sequence length="137" mass="15399">MSHLRKTKLESLIQAIIAKFLNEARLRWGVSDLITVDQVFLAADLKSGQIWVSFIPHTKGLAEKNFAVLERHMADIQREVFHQLSIKRVPKLTIKLADPEQSFRLQEIFDTLEGHGNDSGTNSHDPESGKQDPAGNA</sequence>
<comment type="caution">
    <text evidence="3">The sequence shown here is derived from an EMBL/GenBank/DDBJ whole genome shotgun (WGS) entry which is preliminary data.</text>
</comment>
<dbReference type="SUPFAM" id="SSF89919">
    <property type="entry name" value="Ribosome-binding factor A, RbfA"/>
    <property type="match status" value="1"/>
</dbReference>
<evidence type="ECO:0000313" key="3">
    <source>
        <dbReference type="EMBL" id="KKW26833.1"/>
    </source>
</evidence>
<dbReference type="Proteomes" id="UP000034913">
    <property type="component" value="Unassembled WGS sequence"/>
</dbReference>
<protein>
    <recommendedName>
        <fullName evidence="5">Ribosome-binding factor A</fullName>
    </recommendedName>
</protein>
<accession>A0A0G1X6P8</accession>
<proteinExistence type="predicted"/>
<dbReference type="InterPro" id="IPR000238">
    <property type="entry name" value="RbfA"/>
</dbReference>
<evidence type="ECO:0000313" key="4">
    <source>
        <dbReference type="Proteomes" id="UP000034913"/>
    </source>
</evidence>
<dbReference type="GO" id="GO:0006364">
    <property type="term" value="P:rRNA processing"/>
    <property type="evidence" value="ECO:0007669"/>
    <property type="project" value="InterPro"/>
</dbReference>
<dbReference type="AlphaFoldDB" id="A0A0G1X6P8"/>
<dbReference type="EMBL" id="LCRB01000002">
    <property type="protein sequence ID" value="KKW26833.1"/>
    <property type="molecule type" value="Genomic_DNA"/>
</dbReference>
<organism evidence="3 4">
    <name type="scientific">candidate division Kazan bacterium GW2011_GWB1_52_7</name>
    <dbReference type="NCBI Taxonomy" id="1620414"/>
    <lineage>
        <taxon>Bacteria</taxon>
        <taxon>Bacteria division Kazan-3B-28</taxon>
    </lineage>
</organism>
<dbReference type="InterPro" id="IPR023799">
    <property type="entry name" value="RbfA_dom_sf"/>
</dbReference>
<feature type="region of interest" description="Disordered" evidence="2">
    <location>
        <begin position="114"/>
        <end position="137"/>
    </location>
</feature>
<dbReference type="Pfam" id="PF02033">
    <property type="entry name" value="RBFA"/>
    <property type="match status" value="1"/>
</dbReference>